<name>A0ABY7WFV5_9SPHI</name>
<evidence type="ECO:0000313" key="1">
    <source>
        <dbReference type="EMBL" id="WDF68491.1"/>
    </source>
</evidence>
<dbReference type="EMBL" id="CP117880">
    <property type="protein sequence ID" value="WDF68491.1"/>
    <property type="molecule type" value="Genomic_DNA"/>
</dbReference>
<dbReference type="RefSeq" id="WP_274267224.1">
    <property type="nucleotide sequence ID" value="NZ_CP117880.1"/>
</dbReference>
<reference evidence="1 2" key="1">
    <citation type="submission" date="2023-02" db="EMBL/GenBank/DDBJ databases">
        <title>Genome sequence of Sphingobacterium sp. KACC 22765.</title>
        <authorList>
            <person name="Kim S."/>
            <person name="Heo J."/>
            <person name="Kwon S.-W."/>
        </authorList>
    </citation>
    <scope>NUCLEOTIDE SEQUENCE [LARGE SCALE GENOMIC DNA]</scope>
    <source>
        <strain evidence="1 2">KACC 22765</strain>
    </source>
</reference>
<evidence type="ECO:0000313" key="2">
    <source>
        <dbReference type="Proteomes" id="UP001221558"/>
    </source>
</evidence>
<dbReference type="Proteomes" id="UP001221558">
    <property type="component" value="Chromosome"/>
</dbReference>
<dbReference type="Gene3D" id="3.40.47.10">
    <property type="match status" value="1"/>
</dbReference>
<keyword evidence="2" id="KW-1185">Reference proteome</keyword>
<dbReference type="InterPro" id="IPR016039">
    <property type="entry name" value="Thiolase-like"/>
</dbReference>
<dbReference type="SUPFAM" id="SSF53901">
    <property type="entry name" value="Thiolase-like"/>
    <property type="match status" value="1"/>
</dbReference>
<evidence type="ECO:0008006" key="3">
    <source>
        <dbReference type="Google" id="ProtNLM"/>
    </source>
</evidence>
<protein>
    <recommendedName>
        <fullName evidence="3">3-oxoacyl-ACP synthase</fullName>
    </recommendedName>
</protein>
<proteinExistence type="predicted"/>
<gene>
    <name evidence="1" type="ORF">PQ465_19620</name>
</gene>
<organism evidence="1 2">
    <name type="scientific">Sphingobacterium oryzagri</name>
    <dbReference type="NCBI Taxonomy" id="3025669"/>
    <lineage>
        <taxon>Bacteria</taxon>
        <taxon>Pseudomonadati</taxon>
        <taxon>Bacteroidota</taxon>
        <taxon>Sphingobacteriia</taxon>
        <taxon>Sphingobacteriales</taxon>
        <taxon>Sphingobacteriaceae</taxon>
        <taxon>Sphingobacterium</taxon>
    </lineage>
</organism>
<sequence>MIRQNYIQKSCRVADNRVYLNGKVCFEAADLDFSAFAKQAFKAKNAAYPKFYKMDALSRLAVLAAEYLLADEVTDELALVLANRSGSLDTDVQHQQTIQDEQQFFPSPATFVYTLANICAGEISIRHSLQTEQVFFVAETYPVETIAAYAAYLLASQKAKRVLCGWVEFFEGNYEAVLYIVGQHGEQQHIAENIAPLFCEKEGLV</sequence>
<accession>A0ABY7WFV5</accession>